<evidence type="ECO:0000313" key="2">
    <source>
        <dbReference type="Proteomes" id="UP000006085"/>
    </source>
</evidence>
<sequence length="443" mass="54003">MQYQKFLIFLYENIRAMIHNDLENEEFDKDEYERDLEYEEWWEGKEGKRWRNIERAINQIEDEEFRKKIEKLRESKEYAKDKKWELVKEFGELKTYEDKLNFWIEKGLSLFDTRYFDDLEGFKNVMLIDPTNDKEKSIYLIKLTEWINIVNEEEKDKSYQTLIEKYHKADINRKFIKEQIEIADNSVENIMREFGLEANLINNFLSMYQQKKNPNWYGLSNHCLMPLGFKIIAYKTSKVIGFVKYKEFLKGELENINEIEEVKEMEIEKAVEIEIKEEVDKVVEIEEEIEYVVSGYRTFRRNEKFSDDVKLRKVFDELINLVFIEKMVFDDFKKVFDYQEIEIGRKELKNKIIWKKEANNSRDDKKAYNWSELLTLIDYITDIDFNRYTREIKEIIICCFDFPDKSLENKIEDIPDRIKAYIDRENSNRRNKSKVEKIFDNIV</sequence>
<dbReference type="HOGENOM" id="CLU_617737_0_0_10"/>
<dbReference type="eggNOG" id="ENOG50348MM">
    <property type="taxonomic scope" value="Bacteria"/>
</dbReference>
<dbReference type="AlphaFoldDB" id="K1LZR3"/>
<proteinExistence type="predicted"/>
<name>K1LZR3_9FLAO</name>
<dbReference type="STRING" id="883096.HMPREF9699_01008"/>
<dbReference type="EMBL" id="AGYA01000019">
    <property type="protein sequence ID" value="EKB57522.1"/>
    <property type="molecule type" value="Genomic_DNA"/>
</dbReference>
<dbReference type="Proteomes" id="UP000006085">
    <property type="component" value="Unassembled WGS sequence"/>
</dbReference>
<organism evidence="1 2">
    <name type="scientific">Bergeyella zoohelcum ATCC 43767</name>
    <dbReference type="NCBI Taxonomy" id="883096"/>
    <lineage>
        <taxon>Bacteria</taxon>
        <taxon>Pseudomonadati</taxon>
        <taxon>Bacteroidota</taxon>
        <taxon>Flavobacteriia</taxon>
        <taxon>Flavobacteriales</taxon>
        <taxon>Weeksellaceae</taxon>
        <taxon>Bergeyella</taxon>
    </lineage>
</organism>
<keyword evidence="2" id="KW-1185">Reference proteome</keyword>
<reference evidence="1 2" key="1">
    <citation type="submission" date="2012-07" db="EMBL/GenBank/DDBJ databases">
        <title>The Genome Sequence of Bergeyella zoohelcum ATCC 43767.</title>
        <authorList>
            <consortium name="The Broad Institute Genome Sequencing Platform"/>
            <person name="Earl A."/>
            <person name="Ward D."/>
            <person name="Feldgarden M."/>
            <person name="Gevers D."/>
            <person name="Huys G."/>
            <person name="Walker B."/>
            <person name="Young S.K."/>
            <person name="Zeng Q."/>
            <person name="Gargeya S."/>
            <person name="Fitzgerald M."/>
            <person name="Haas B."/>
            <person name="Abouelleil A."/>
            <person name="Alvarado L."/>
            <person name="Arachchi H.M."/>
            <person name="Berlin A.M."/>
            <person name="Chapman S.B."/>
            <person name="Goldberg J."/>
            <person name="Griggs A."/>
            <person name="Gujja S."/>
            <person name="Hansen M."/>
            <person name="Howarth C."/>
            <person name="Imamovic A."/>
            <person name="Larimer J."/>
            <person name="McCowen C."/>
            <person name="Montmayeur A."/>
            <person name="Murphy C."/>
            <person name="Neiman D."/>
            <person name="Pearson M."/>
            <person name="Priest M."/>
            <person name="Roberts A."/>
            <person name="Saif S."/>
            <person name="Shea T."/>
            <person name="Sisk P."/>
            <person name="Sykes S."/>
            <person name="Wortman J."/>
            <person name="Nusbaum C."/>
            <person name="Birren B."/>
        </authorList>
    </citation>
    <scope>NUCLEOTIDE SEQUENCE [LARGE SCALE GENOMIC DNA]</scope>
    <source>
        <strain evidence="1 2">ATCC 43767</strain>
    </source>
</reference>
<comment type="caution">
    <text evidence="1">The sequence shown here is derived from an EMBL/GenBank/DDBJ whole genome shotgun (WGS) entry which is preliminary data.</text>
</comment>
<gene>
    <name evidence="1" type="ORF">HMPREF9699_01008</name>
</gene>
<protein>
    <submittedName>
        <fullName evidence="1">Uncharacterized protein</fullName>
    </submittedName>
</protein>
<evidence type="ECO:0000313" key="1">
    <source>
        <dbReference type="EMBL" id="EKB57522.1"/>
    </source>
</evidence>
<accession>K1LZR3</accession>